<keyword evidence="1 2" id="KW-0808">Transferase</keyword>
<evidence type="ECO:0000256" key="1">
    <source>
        <dbReference type="ARBA" id="ARBA00022679"/>
    </source>
</evidence>
<dbReference type="OrthoDB" id="9790710at2"/>
<dbReference type="PANTHER" id="PTHR46401:SF2">
    <property type="entry name" value="GLYCOSYLTRANSFERASE WBBK-RELATED"/>
    <property type="match status" value="1"/>
</dbReference>
<dbReference type="CDD" id="cd03801">
    <property type="entry name" value="GT4_PimA-like"/>
    <property type="match status" value="1"/>
</dbReference>
<evidence type="ECO:0000313" key="2">
    <source>
        <dbReference type="EMBL" id="GEO38158.1"/>
    </source>
</evidence>
<dbReference type="Gene3D" id="3.40.50.2000">
    <property type="entry name" value="Glycogen Phosphorylase B"/>
    <property type="match status" value="2"/>
</dbReference>
<dbReference type="GO" id="GO:0016757">
    <property type="term" value="F:glycosyltransferase activity"/>
    <property type="evidence" value="ECO:0007669"/>
    <property type="project" value="TreeGrafter"/>
</dbReference>
<dbReference type="SUPFAM" id="SSF53756">
    <property type="entry name" value="UDP-Glycosyltransferase/glycogen phosphorylase"/>
    <property type="match status" value="1"/>
</dbReference>
<evidence type="ECO:0000313" key="3">
    <source>
        <dbReference type="Proteomes" id="UP000321523"/>
    </source>
</evidence>
<dbReference type="PANTHER" id="PTHR46401">
    <property type="entry name" value="GLYCOSYLTRANSFERASE WBBK-RELATED"/>
    <property type="match status" value="1"/>
</dbReference>
<protein>
    <submittedName>
        <fullName evidence="2">Glycosyl transferase</fullName>
    </submittedName>
</protein>
<dbReference type="Pfam" id="PF13692">
    <property type="entry name" value="Glyco_trans_1_4"/>
    <property type="match status" value="1"/>
</dbReference>
<reference evidence="2 3" key="1">
    <citation type="submission" date="2019-07" db="EMBL/GenBank/DDBJ databases">
        <title>Whole genome shotgun sequence of Skermanella aerolata NBRC 106429.</title>
        <authorList>
            <person name="Hosoyama A."/>
            <person name="Uohara A."/>
            <person name="Ohji S."/>
            <person name="Ichikawa N."/>
        </authorList>
    </citation>
    <scope>NUCLEOTIDE SEQUENCE [LARGE SCALE GENOMIC DNA]</scope>
    <source>
        <strain evidence="2 3">NBRC 106429</strain>
    </source>
</reference>
<sequence>MSAELHLVLPGALDQKTGGYLYDARIVAGLRARGIQVHVHSLPGTYPLVDQEAIFEADRVLAGLPDGALVVIDGLALPGVAGSLMVENHRLRLVALVHHPLSLELGLSEAQARTLKLIEQGSLARVQRIVVTSPATAETLLADFHVTRSRLGIVEPGTDRPEAPAAGSGTDELNLLCVATVTPRKGHLILVEALSRLTDLPWRLICIGSITRDPVATAAVQDAIARHGLTGRIALMDEIEPAALQSQYHAADVFVLPSYYEGYGMALAEALSHGLPIVSSNAGAIPTTVPADAGVLVPPGDAAALAAALRRLLTDAGLRSSLTAAARAAASALPTWEDAADRFAAELAGLEPALRRSLARA</sequence>
<organism evidence="2 3">
    <name type="scientific">Skermanella aerolata</name>
    <dbReference type="NCBI Taxonomy" id="393310"/>
    <lineage>
        <taxon>Bacteria</taxon>
        <taxon>Pseudomonadati</taxon>
        <taxon>Pseudomonadota</taxon>
        <taxon>Alphaproteobacteria</taxon>
        <taxon>Rhodospirillales</taxon>
        <taxon>Azospirillaceae</taxon>
        <taxon>Skermanella</taxon>
    </lineage>
</organism>
<dbReference type="GO" id="GO:0009103">
    <property type="term" value="P:lipopolysaccharide biosynthetic process"/>
    <property type="evidence" value="ECO:0007669"/>
    <property type="project" value="TreeGrafter"/>
</dbReference>
<accession>A0A512DNX0</accession>
<dbReference type="AlphaFoldDB" id="A0A512DNX0"/>
<dbReference type="RefSeq" id="WP_044428412.1">
    <property type="nucleotide sequence ID" value="NZ_BJYZ01000009.1"/>
</dbReference>
<proteinExistence type="predicted"/>
<gene>
    <name evidence="2" type="ORF">SAE02_23060</name>
</gene>
<dbReference type="Proteomes" id="UP000321523">
    <property type="component" value="Unassembled WGS sequence"/>
</dbReference>
<dbReference type="EMBL" id="BJYZ01000009">
    <property type="protein sequence ID" value="GEO38158.1"/>
    <property type="molecule type" value="Genomic_DNA"/>
</dbReference>
<keyword evidence="3" id="KW-1185">Reference proteome</keyword>
<name>A0A512DNX0_9PROT</name>
<comment type="caution">
    <text evidence="2">The sequence shown here is derived from an EMBL/GenBank/DDBJ whole genome shotgun (WGS) entry which is preliminary data.</text>
</comment>